<gene>
    <name evidence="3" type="ORF">ACFOET_12145</name>
</gene>
<dbReference type="Gene3D" id="3.20.20.190">
    <property type="entry name" value="Phosphatidylinositol (PI) phosphodiesterase"/>
    <property type="match status" value="1"/>
</dbReference>
<proteinExistence type="predicted"/>
<keyword evidence="1" id="KW-0732">Signal</keyword>
<evidence type="ECO:0000259" key="2">
    <source>
        <dbReference type="PROSITE" id="PS51704"/>
    </source>
</evidence>
<evidence type="ECO:0000313" key="3">
    <source>
        <dbReference type="EMBL" id="MFC3198365.1"/>
    </source>
</evidence>
<sequence>MRSNIVGLVFLAVMVSSVSLIHAQDAQLHRLDFKSAKQLHRFFKYKSGKAVISGHRGTVELGLPENSIAGMEAVLMHTPAFFEIDPRLTKDSIVILMHDATLDRTTNGTGKVADYTWAELQQLRLKDKDGNLTEHRIPTLSEVIEWARGKTVLNLDQKDVPVEVSADLIRKHNAYAFVMVTVHSPEQARFYLDKHKHQMLSAHIQTREKFDAYKNARIPFNRMIAYIGPHIKPENRAMYQLLNREGVMCMISSAPTYDKLPTRTERAAAYRAIFADGASILESDLPIEAGEALIQAVADAT</sequence>
<dbReference type="SUPFAM" id="SSF51695">
    <property type="entry name" value="PLC-like phosphodiesterases"/>
    <property type="match status" value="1"/>
</dbReference>
<dbReference type="Pfam" id="PF03009">
    <property type="entry name" value="GDPD"/>
    <property type="match status" value="1"/>
</dbReference>
<reference evidence="4" key="1">
    <citation type="journal article" date="2019" name="Int. J. Syst. Evol. Microbiol.">
        <title>The Global Catalogue of Microorganisms (GCM) 10K type strain sequencing project: providing services to taxonomists for standard genome sequencing and annotation.</title>
        <authorList>
            <consortium name="The Broad Institute Genomics Platform"/>
            <consortium name="The Broad Institute Genome Sequencing Center for Infectious Disease"/>
            <person name="Wu L."/>
            <person name="Ma J."/>
        </authorList>
    </citation>
    <scope>NUCLEOTIDE SEQUENCE [LARGE SCALE GENOMIC DNA]</scope>
    <source>
        <strain evidence="4">KCTC 52416</strain>
    </source>
</reference>
<dbReference type="EMBL" id="JBHRTA010000037">
    <property type="protein sequence ID" value="MFC3198365.1"/>
    <property type="molecule type" value="Genomic_DNA"/>
</dbReference>
<dbReference type="InterPro" id="IPR017946">
    <property type="entry name" value="PLC-like_Pdiesterase_TIM-brl"/>
</dbReference>
<dbReference type="PANTHER" id="PTHR46320">
    <property type="entry name" value="GLYCEROPHOSPHODIESTER PHOSPHODIESTERASE 1"/>
    <property type="match status" value="1"/>
</dbReference>
<evidence type="ECO:0000256" key="1">
    <source>
        <dbReference type="SAM" id="SignalP"/>
    </source>
</evidence>
<protein>
    <submittedName>
        <fullName evidence="3">Glycerophosphodiester phosphodiesterase family protein</fullName>
    </submittedName>
</protein>
<feature type="chain" id="PRO_5045140889" evidence="1">
    <location>
        <begin position="24"/>
        <end position="301"/>
    </location>
</feature>
<feature type="signal peptide" evidence="1">
    <location>
        <begin position="1"/>
        <end position="23"/>
    </location>
</feature>
<feature type="domain" description="GP-PDE" evidence="2">
    <location>
        <begin position="50"/>
        <end position="301"/>
    </location>
</feature>
<keyword evidence="4" id="KW-1185">Reference proteome</keyword>
<dbReference type="PROSITE" id="PS51704">
    <property type="entry name" value="GP_PDE"/>
    <property type="match status" value="1"/>
</dbReference>
<dbReference type="InterPro" id="IPR030395">
    <property type="entry name" value="GP_PDE_dom"/>
</dbReference>
<comment type="caution">
    <text evidence="3">The sequence shown here is derived from an EMBL/GenBank/DDBJ whole genome shotgun (WGS) entry which is preliminary data.</text>
</comment>
<dbReference type="PANTHER" id="PTHR46320:SF1">
    <property type="entry name" value="GLYCEROPHOSPHODIESTER PHOSPHODIESTERASE 1"/>
    <property type="match status" value="1"/>
</dbReference>
<dbReference type="RefSeq" id="WP_379022952.1">
    <property type="nucleotide sequence ID" value="NZ_JBHRTA010000037.1"/>
</dbReference>
<organism evidence="3 4">
    <name type="scientific">Parapedobacter deserti</name>
    <dbReference type="NCBI Taxonomy" id="1912957"/>
    <lineage>
        <taxon>Bacteria</taxon>
        <taxon>Pseudomonadati</taxon>
        <taxon>Bacteroidota</taxon>
        <taxon>Sphingobacteriia</taxon>
        <taxon>Sphingobacteriales</taxon>
        <taxon>Sphingobacteriaceae</taxon>
        <taxon>Parapedobacter</taxon>
    </lineage>
</organism>
<accession>A0ABV7JJX0</accession>
<dbReference type="Proteomes" id="UP001595526">
    <property type="component" value="Unassembled WGS sequence"/>
</dbReference>
<evidence type="ECO:0000313" key="4">
    <source>
        <dbReference type="Proteomes" id="UP001595526"/>
    </source>
</evidence>
<name>A0ABV7JJX0_9SPHI</name>
<dbReference type="CDD" id="cd08566">
    <property type="entry name" value="GDPD_AtGDE_like"/>
    <property type="match status" value="1"/>
</dbReference>